<comment type="caution">
    <text evidence="3">The sequence shown here is derived from an EMBL/GenBank/DDBJ whole genome shotgun (WGS) entry which is preliminary data.</text>
</comment>
<keyword evidence="1" id="KW-0723">Serine/threonine-protein kinase</keyword>
<keyword evidence="4" id="KW-1185">Reference proteome</keyword>
<evidence type="ECO:0000259" key="2">
    <source>
        <dbReference type="Pfam" id="PF13581"/>
    </source>
</evidence>
<evidence type="ECO:0000313" key="3">
    <source>
        <dbReference type="EMBL" id="TDC77505.1"/>
    </source>
</evidence>
<dbReference type="InterPro" id="IPR036890">
    <property type="entry name" value="HATPase_C_sf"/>
</dbReference>
<dbReference type="RefSeq" id="WP_132817047.1">
    <property type="nucleotide sequence ID" value="NZ_SMKI01000052.1"/>
</dbReference>
<dbReference type="InterPro" id="IPR050267">
    <property type="entry name" value="Anti-sigma-factor_SerPK"/>
</dbReference>
<dbReference type="SUPFAM" id="SSF55874">
    <property type="entry name" value="ATPase domain of HSP90 chaperone/DNA topoisomerase II/histidine kinase"/>
    <property type="match status" value="1"/>
</dbReference>
<name>A0A4V6PBV5_9ACTN</name>
<dbReference type="OrthoDB" id="4327509at2"/>
<dbReference type="Pfam" id="PF13581">
    <property type="entry name" value="HATPase_c_2"/>
    <property type="match status" value="1"/>
</dbReference>
<evidence type="ECO:0000256" key="1">
    <source>
        <dbReference type="ARBA" id="ARBA00022527"/>
    </source>
</evidence>
<dbReference type="GO" id="GO:0004674">
    <property type="term" value="F:protein serine/threonine kinase activity"/>
    <property type="evidence" value="ECO:0007669"/>
    <property type="project" value="UniProtKB-KW"/>
</dbReference>
<dbReference type="InterPro" id="IPR003594">
    <property type="entry name" value="HATPase_dom"/>
</dbReference>
<dbReference type="PANTHER" id="PTHR35526">
    <property type="entry name" value="ANTI-SIGMA-F FACTOR RSBW-RELATED"/>
    <property type="match status" value="1"/>
</dbReference>
<feature type="domain" description="Histidine kinase/HSP90-like ATPase" evidence="2">
    <location>
        <begin position="35"/>
        <end position="137"/>
    </location>
</feature>
<dbReference type="PANTHER" id="PTHR35526:SF3">
    <property type="entry name" value="ANTI-SIGMA-F FACTOR RSBW"/>
    <property type="match status" value="1"/>
</dbReference>
<keyword evidence="3" id="KW-0067">ATP-binding</keyword>
<keyword evidence="1" id="KW-0808">Transferase</keyword>
<protein>
    <submittedName>
        <fullName evidence="3">ATP-binding protein</fullName>
    </submittedName>
</protein>
<proteinExistence type="predicted"/>
<evidence type="ECO:0000313" key="4">
    <source>
        <dbReference type="Proteomes" id="UP000295345"/>
    </source>
</evidence>
<dbReference type="AlphaFoldDB" id="A0A4V6PBV5"/>
<organism evidence="3 4">
    <name type="scientific">Streptomyces hainanensis</name>
    <dbReference type="NCBI Taxonomy" id="402648"/>
    <lineage>
        <taxon>Bacteria</taxon>
        <taxon>Bacillati</taxon>
        <taxon>Actinomycetota</taxon>
        <taxon>Actinomycetes</taxon>
        <taxon>Kitasatosporales</taxon>
        <taxon>Streptomycetaceae</taxon>
        <taxon>Streptomyces</taxon>
    </lineage>
</organism>
<gene>
    <name evidence="3" type="ORF">E1283_07145</name>
</gene>
<reference evidence="3 4" key="1">
    <citation type="submission" date="2019-03" db="EMBL/GenBank/DDBJ databases">
        <title>Draft genome sequences of novel Actinobacteria.</title>
        <authorList>
            <person name="Sahin N."/>
            <person name="Ay H."/>
            <person name="Saygin H."/>
        </authorList>
    </citation>
    <scope>NUCLEOTIDE SEQUENCE [LARGE SCALE GENOMIC DNA]</scope>
    <source>
        <strain evidence="3 4">DSM 41900</strain>
    </source>
</reference>
<dbReference type="Proteomes" id="UP000295345">
    <property type="component" value="Unassembled WGS sequence"/>
</dbReference>
<sequence>MAMLVTPPQLPFTPEAAVLPIARADRSGNYAVASLPARPDSGTAARAMVRQALEDWGLYRSVADVELVVAELVANAVTHGTRGRSAGTTVVVEARRRGRSLRVAVTDDRPDVAPVMRAAGVEEESGRGLRLVDDVSSAWGWEPVSRGRCKQVWAEFEFDTSS</sequence>
<keyword evidence="3" id="KW-0547">Nucleotide-binding</keyword>
<dbReference type="Gene3D" id="3.30.565.10">
    <property type="entry name" value="Histidine kinase-like ATPase, C-terminal domain"/>
    <property type="match status" value="1"/>
</dbReference>
<accession>A0A4V6PBV5</accession>
<dbReference type="CDD" id="cd16936">
    <property type="entry name" value="HATPase_RsbW-like"/>
    <property type="match status" value="1"/>
</dbReference>
<dbReference type="EMBL" id="SMKI01000052">
    <property type="protein sequence ID" value="TDC77505.1"/>
    <property type="molecule type" value="Genomic_DNA"/>
</dbReference>
<dbReference type="GO" id="GO:0005524">
    <property type="term" value="F:ATP binding"/>
    <property type="evidence" value="ECO:0007669"/>
    <property type="project" value="UniProtKB-KW"/>
</dbReference>
<keyword evidence="1" id="KW-0418">Kinase</keyword>